<dbReference type="PROSITE" id="PS50893">
    <property type="entry name" value="ABC_TRANSPORTER_2"/>
    <property type="match status" value="2"/>
</dbReference>
<keyword evidence="3" id="KW-0547">Nucleotide-binding</keyword>
<dbReference type="NCBIfam" id="TIGR01727">
    <property type="entry name" value="oligo_HPY"/>
    <property type="match status" value="1"/>
</dbReference>
<dbReference type="GO" id="GO:0016887">
    <property type="term" value="F:ATP hydrolysis activity"/>
    <property type="evidence" value="ECO:0007669"/>
    <property type="project" value="InterPro"/>
</dbReference>
<proteinExistence type="inferred from homology"/>
<reference evidence="7" key="2">
    <citation type="submission" date="2023-01" db="EMBL/GenBank/DDBJ databases">
        <authorList>
            <person name="Sun Q."/>
            <person name="Evtushenko L."/>
        </authorList>
    </citation>
    <scope>NUCLEOTIDE SEQUENCE</scope>
    <source>
        <strain evidence="7">VKM Ac-1321</strain>
    </source>
</reference>
<name>A0A9W6KES6_9ACTN</name>
<dbReference type="InterPro" id="IPR017871">
    <property type="entry name" value="ABC_transporter-like_CS"/>
</dbReference>
<evidence type="ECO:0000256" key="5">
    <source>
        <dbReference type="SAM" id="MobiDB-lite"/>
    </source>
</evidence>
<protein>
    <submittedName>
        <fullName evidence="7">ABC transporter ATP-binding protein</fullName>
    </submittedName>
</protein>
<gene>
    <name evidence="7" type="ORF">GCM10017581_010650</name>
</gene>
<evidence type="ECO:0000256" key="3">
    <source>
        <dbReference type="ARBA" id="ARBA00022741"/>
    </source>
</evidence>
<dbReference type="GO" id="GO:0005524">
    <property type="term" value="F:ATP binding"/>
    <property type="evidence" value="ECO:0007669"/>
    <property type="project" value="UniProtKB-KW"/>
</dbReference>
<dbReference type="NCBIfam" id="NF007739">
    <property type="entry name" value="PRK10419.1"/>
    <property type="match status" value="2"/>
</dbReference>
<dbReference type="SUPFAM" id="SSF52540">
    <property type="entry name" value="P-loop containing nucleoside triphosphate hydrolases"/>
    <property type="match status" value="2"/>
</dbReference>
<dbReference type="EMBL" id="BSFP01000003">
    <property type="protein sequence ID" value="GLK99324.1"/>
    <property type="molecule type" value="Genomic_DNA"/>
</dbReference>
<dbReference type="InterPro" id="IPR003439">
    <property type="entry name" value="ABC_transporter-like_ATP-bd"/>
</dbReference>
<dbReference type="PANTHER" id="PTHR43776:SF7">
    <property type="entry name" value="D,D-DIPEPTIDE TRANSPORT ATP-BINDING PROTEIN DDPF-RELATED"/>
    <property type="match status" value="1"/>
</dbReference>
<dbReference type="InterPro" id="IPR013563">
    <property type="entry name" value="Oligopep_ABC_C"/>
</dbReference>
<evidence type="ECO:0000256" key="1">
    <source>
        <dbReference type="ARBA" id="ARBA00005417"/>
    </source>
</evidence>
<evidence type="ECO:0000256" key="4">
    <source>
        <dbReference type="ARBA" id="ARBA00022840"/>
    </source>
</evidence>
<dbReference type="Gene3D" id="3.40.50.300">
    <property type="entry name" value="P-loop containing nucleotide triphosphate hydrolases"/>
    <property type="match status" value="2"/>
</dbReference>
<dbReference type="CDD" id="cd03257">
    <property type="entry name" value="ABC_NikE_OppD_transporters"/>
    <property type="match status" value="2"/>
</dbReference>
<dbReference type="GO" id="GO:0055085">
    <property type="term" value="P:transmembrane transport"/>
    <property type="evidence" value="ECO:0007669"/>
    <property type="project" value="UniProtKB-ARBA"/>
</dbReference>
<feature type="domain" description="ABC transporter" evidence="6">
    <location>
        <begin position="5"/>
        <end position="248"/>
    </location>
</feature>
<dbReference type="Proteomes" id="UP001143480">
    <property type="component" value="Unassembled WGS sequence"/>
</dbReference>
<organism evidence="7 8">
    <name type="scientific">Dactylosporangium matsuzakiense</name>
    <dbReference type="NCBI Taxonomy" id="53360"/>
    <lineage>
        <taxon>Bacteria</taxon>
        <taxon>Bacillati</taxon>
        <taxon>Actinomycetota</taxon>
        <taxon>Actinomycetes</taxon>
        <taxon>Micromonosporales</taxon>
        <taxon>Micromonosporaceae</taxon>
        <taxon>Dactylosporangium</taxon>
    </lineage>
</organism>
<reference evidence="7" key="1">
    <citation type="journal article" date="2014" name="Int. J. Syst. Evol. Microbiol.">
        <title>Complete genome sequence of Corynebacterium casei LMG S-19264T (=DSM 44701T), isolated from a smear-ripened cheese.</title>
        <authorList>
            <consortium name="US DOE Joint Genome Institute (JGI-PGF)"/>
            <person name="Walter F."/>
            <person name="Albersmeier A."/>
            <person name="Kalinowski J."/>
            <person name="Ruckert C."/>
        </authorList>
    </citation>
    <scope>NUCLEOTIDE SEQUENCE</scope>
    <source>
        <strain evidence="7">VKM Ac-1321</strain>
    </source>
</reference>
<dbReference type="Pfam" id="PF08352">
    <property type="entry name" value="oligo_HPY"/>
    <property type="match status" value="2"/>
</dbReference>
<comment type="similarity">
    <text evidence="1">Belongs to the ABC transporter superfamily.</text>
</comment>
<evidence type="ECO:0000313" key="8">
    <source>
        <dbReference type="Proteomes" id="UP001143480"/>
    </source>
</evidence>
<evidence type="ECO:0000259" key="6">
    <source>
        <dbReference type="PROSITE" id="PS50893"/>
    </source>
</evidence>
<sequence length="625" mass="65009">MTAMLHVEGLCAAYGAAGVLHDVAFTVEPGETFGLVGESGCGKSTLGYLLGGHLQPGGRHTGGRIVVDGTDVLALAPAALRRWRRDTVAFVHQDGAGALDPTMRAGAQVAEVLRLRGAGRREAAAEASALLERVGLPPGAARRYPHQLSGGQRQRVMIAAVLAARPRLLVLDEPTTGLDAAVQADVLDLLTRLRADLDAAAVLISHDLDLVGRHCDRIGVLYAGRLVETGPAAAVLADPEHPYTTGLLDSSPRLGEPRATRRLTPIPGRPPLPGETGHGCVFAPRCPVAAADCTASEPVLTGSVACFHPRTAPRSRAPGEPSPAPGPPLLEVRGLTRRHGSAVVLDHVDLTIRAGEVLGLVGESGSGKTTLARAIAGLHADGSGDLRLDGAGLPPRLERRDQAVRRRIQMVFQDPETTLNPARTVRQILERARRTLGGDADVATLAARARIDAELLPCRPDRLSGGQRQRVAIARSFAGRPALVICDEPVSALDVSVQAAVLEVLAAERAAAGTSYLFISHDLAVVGYLADRVAVLYRGALVEQGPAGAVLAGPHHPYTAVLVGAARPAPPAPAPPAGCRFFGACPQRIVGVCDTTTPPAVDLGSGHTVRCHLEPAALPSIGVRT</sequence>
<dbReference type="InterPro" id="IPR050319">
    <property type="entry name" value="ABC_transp_ATP-bind"/>
</dbReference>
<comment type="caution">
    <text evidence="7">The sequence shown here is derived from an EMBL/GenBank/DDBJ whole genome shotgun (WGS) entry which is preliminary data.</text>
</comment>
<dbReference type="PROSITE" id="PS00211">
    <property type="entry name" value="ABC_TRANSPORTER_1"/>
    <property type="match status" value="2"/>
</dbReference>
<dbReference type="Pfam" id="PF00005">
    <property type="entry name" value="ABC_tran"/>
    <property type="match status" value="2"/>
</dbReference>
<dbReference type="SMART" id="SM00382">
    <property type="entry name" value="AAA"/>
    <property type="match status" value="2"/>
</dbReference>
<dbReference type="PANTHER" id="PTHR43776">
    <property type="entry name" value="TRANSPORT ATP-BINDING PROTEIN"/>
    <property type="match status" value="1"/>
</dbReference>
<keyword evidence="2" id="KW-0813">Transport</keyword>
<dbReference type="InterPro" id="IPR027417">
    <property type="entry name" value="P-loop_NTPase"/>
</dbReference>
<dbReference type="NCBIfam" id="NF008453">
    <property type="entry name" value="PRK11308.1"/>
    <property type="match status" value="2"/>
</dbReference>
<feature type="domain" description="ABC transporter" evidence="6">
    <location>
        <begin position="330"/>
        <end position="563"/>
    </location>
</feature>
<evidence type="ECO:0000256" key="2">
    <source>
        <dbReference type="ARBA" id="ARBA00022448"/>
    </source>
</evidence>
<keyword evidence="8" id="KW-1185">Reference proteome</keyword>
<keyword evidence="4 7" id="KW-0067">ATP-binding</keyword>
<dbReference type="InterPro" id="IPR003593">
    <property type="entry name" value="AAA+_ATPase"/>
</dbReference>
<accession>A0A9W6KES6</accession>
<dbReference type="AlphaFoldDB" id="A0A9W6KES6"/>
<evidence type="ECO:0000313" key="7">
    <source>
        <dbReference type="EMBL" id="GLK99324.1"/>
    </source>
</evidence>
<dbReference type="GO" id="GO:0015833">
    <property type="term" value="P:peptide transport"/>
    <property type="evidence" value="ECO:0007669"/>
    <property type="project" value="InterPro"/>
</dbReference>
<feature type="region of interest" description="Disordered" evidence="5">
    <location>
        <begin position="244"/>
        <end position="272"/>
    </location>
</feature>